<dbReference type="InterPro" id="IPR025109">
    <property type="entry name" value="DUF4031"/>
</dbReference>
<accession>A0ABW9YXP1</accession>
<dbReference type="Pfam" id="PF13223">
    <property type="entry name" value="DUF4031"/>
    <property type="match status" value="1"/>
</dbReference>
<reference evidence="3 4" key="1">
    <citation type="submission" date="2020-01" db="EMBL/GenBank/DDBJ databases">
        <title>Microvirga sp. nov., an arsenate reduction bacterium isolated from Tibet hotspring sediments.</title>
        <authorList>
            <person name="Yuan C.-G."/>
        </authorList>
    </citation>
    <scope>NUCLEOTIDE SEQUENCE [LARGE SCALE GENOMIC DNA]</scope>
    <source>
        <strain evidence="3 4">SYSU G3D203</strain>
    </source>
</reference>
<organism evidence="3 4">
    <name type="scientific">Microvirga arsenatis</name>
    <dbReference type="NCBI Taxonomy" id="2692265"/>
    <lineage>
        <taxon>Bacteria</taxon>
        <taxon>Pseudomonadati</taxon>
        <taxon>Pseudomonadota</taxon>
        <taxon>Alphaproteobacteria</taxon>
        <taxon>Hyphomicrobiales</taxon>
        <taxon>Methylobacteriaceae</taxon>
        <taxon>Microvirga</taxon>
    </lineage>
</organism>
<gene>
    <name evidence="3" type="ORF">GR303_12280</name>
</gene>
<proteinExistence type="predicted"/>
<sequence length="122" mass="13946">MTVYVDSLRLPYRGMLMCHMFADSLDELHAMADRIGVARKHFQKPPKASWHHYDICLTKRAKAVRCGAVSTDRYGASEFMARKKGDQATLERIRRLRERKSAARRQPEPATTDLFSRGAAHA</sequence>
<evidence type="ECO:0000313" key="3">
    <source>
        <dbReference type="EMBL" id="NBJ25126.1"/>
    </source>
</evidence>
<dbReference type="RefSeq" id="WP_161725858.1">
    <property type="nucleotide sequence ID" value="NZ_JAAAXI010000025.1"/>
</dbReference>
<evidence type="ECO:0000256" key="1">
    <source>
        <dbReference type="SAM" id="MobiDB-lite"/>
    </source>
</evidence>
<dbReference type="EMBL" id="JAAAXJ010000005">
    <property type="protein sequence ID" value="NBJ25126.1"/>
    <property type="molecule type" value="Genomic_DNA"/>
</dbReference>
<dbReference type="Proteomes" id="UP000818323">
    <property type="component" value="Unassembled WGS sequence"/>
</dbReference>
<feature type="compositionally biased region" description="Basic and acidic residues" evidence="1">
    <location>
        <begin position="97"/>
        <end position="107"/>
    </location>
</feature>
<evidence type="ECO:0000313" key="4">
    <source>
        <dbReference type="Proteomes" id="UP000818323"/>
    </source>
</evidence>
<feature type="region of interest" description="Disordered" evidence="1">
    <location>
        <begin position="97"/>
        <end position="122"/>
    </location>
</feature>
<keyword evidence="4" id="KW-1185">Reference proteome</keyword>
<feature type="domain" description="DUF4031" evidence="2">
    <location>
        <begin position="3"/>
        <end position="82"/>
    </location>
</feature>
<comment type="caution">
    <text evidence="3">The sequence shown here is derived from an EMBL/GenBank/DDBJ whole genome shotgun (WGS) entry which is preliminary data.</text>
</comment>
<name>A0ABW9YXP1_9HYPH</name>
<protein>
    <submittedName>
        <fullName evidence="3">DUF4031 domain-containing protein</fullName>
    </submittedName>
</protein>
<evidence type="ECO:0000259" key="2">
    <source>
        <dbReference type="Pfam" id="PF13223"/>
    </source>
</evidence>